<feature type="signal peptide" evidence="1">
    <location>
        <begin position="1"/>
        <end position="19"/>
    </location>
</feature>
<evidence type="ECO:0000313" key="3">
    <source>
        <dbReference type="Proteomes" id="UP001553161"/>
    </source>
</evidence>
<accession>A0ABV3LAS0</accession>
<dbReference type="RefSeq" id="WP_366194630.1">
    <property type="nucleotide sequence ID" value="NZ_JBFBVU010000035.1"/>
</dbReference>
<keyword evidence="1" id="KW-0732">Signal</keyword>
<proteinExistence type="predicted"/>
<feature type="chain" id="PRO_5046043480" evidence="1">
    <location>
        <begin position="20"/>
        <end position="109"/>
    </location>
</feature>
<sequence>MHSKILIGLSIAAASAVCANTHRFTGSATCKLTNTAADAGLYEGPRTVTQSETEYSTIFEVKMGGAESFLFAGKKGDPNWMHGPDRVRFTDLPTRGIFHWSTFALVVAQ</sequence>
<evidence type="ECO:0000256" key="1">
    <source>
        <dbReference type="SAM" id="SignalP"/>
    </source>
</evidence>
<gene>
    <name evidence="2" type="ORF">AB0T83_18045</name>
</gene>
<keyword evidence="3" id="KW-1185">Reference proteome</keyword>
<dbReference type="EMBL" id="JBFBVU010000035">
    <property type="protein sequence ID" value="MEV8468670.1"/>
    <property type="molecule type" value="Genomic_DNA"/>
</dbReference>
<organism evidence="2 3">
    <name type="scientific">Meridianimarinicoccus marinus</name>
    <dbReference type="NCBI Taxonomy" id="3231483"/>
    <lineage>
        <taxon>Bacteria</taxon>
        <taxon>Pseudomonadati</taxon>
        <taxon>Pseudomonadota</taxon>
        <taxon>Alphaproteobacteria</taxon>
        <taxon>Rhodobacterales</taxon>
        <taxon>Paracoccaceae</taxon>
        <taxon>Meridianimarinicoccus</taxon>
    </lineage>
</organism>
<reference evidence="2 3" key="1">
    <citation type="submission" date="2024-07" db="EMBL/GenBank/DDBJ databases">
        <authorList>
            <person name="Kang M."/>
        </authorList>
    </citation>
    <scope>NUCLEOTIDE SEQUENCE [LARGE SCALE GENOMIC DNA]</scope>
    <source>
        <strain evidence="2 3">DFM31</strain>
    </source>
</reference>
<dbReference type="Proteomes" id="UP001553161">
    <property type="component" value="Unassembled WGS sequence"/>
</dbReference>
<comment type="caution">
    <text evidence="2">The sequence shown here is derived from an EMBL/GenBank/DDBJ whole genome shotgun (WGS) entry which is preliminary data.</text>
</comment>
<name>A0ABV3LAS0_9RHOB</name>
<protein>
    <submittedName>
        <fullName evidence="2">Uncharacterized protein</fullName>
    </submittedName>
</protein>
<evidence type="ECO:0000313" key="2">
    <source>
        <dbReference type="EMBL" id="MEV8468670.1"/>
    </source>
</evidence>